<keyword evidence="11" id="KW-1185">Reference proteome</keyword>
<evidence type="ECO:0000256" key="1">
    <source>
        <dbReference type="ARBA" id="ARBA00022448"/>
    </source>
</evidence>
<reference evidence="10 11" key="1">
    <citation type="submission" date="2019-10" db="EMBL/GenBank/DDBJ databases">
        <title>Vibrio sp. nov. isolated from a shrimp pond.</title>
        <authorList>
            <person name="Gomez-Gil B."/>
            <person name="Enciso-Ibarra J."/>
            <person name="Enciso-Ibarra K."/>
            <person name="Bolan-Mejia C."/>
        </authorList>
    </citation>
    <scope>NUCLEOTIDE SEQUENCE [LARGE SCALE GENOMIC DNA]</scope>
    <source>
        <strain evidence="10 11">CAIM 722</strain>
    </source>
</reference>
<keyword evidence="3" id="KW-0997">Cell inner membrane</keyword>
<dbReference type="InterPro" id="IPR050153">
    <property type="entry name" value="Metal_Ion_Import_ABC"/>
</dbReference>
<dbReference type="GO" id="GO:0015420">
    <property type="term" value="F:ABC-type vitamin B12 transporter activity"/>
    <property type="evidence" value="ECO:0007669"/>
    <property type="project" value="UniProtKB-UniRule"/>
</dbReference>
<comment type="function">
    <text evidence="8">Part of the ABC transporter complex BtuCDF involved in vitamin B12 import. Responsible for energy coupling to the transport system.</text>
</comment>
<evidence type="ECO:0000313" key="10">
    <source>
        <dbReference type="EMBL" id="MZI94082.1"/>
    </source>
</evidence>
<sequence length="251" mass="27869">MIHVNHIHVSERLLPLSFTCQPGEVLHVVGPNGSGKSTLLNAIAGMISYQGEVVIDGIPTEQLPLTELALYRAFLAQSQRPAFNLDLFQYLALSIPHSVSVHDVNVAAAVQELADLMSISDKLHRSIHELSGGEWQRVRLVGSCLQVWPRLNDKARLLLLDEPSAPLDIAQEAMLYKLIDYMKQKGLSIIVATHDLNRTLRHADRVLLLKQGVLQESGTPSDVLTEENLARVFQTRVKSVDFDGKSLLLFE</sequence>
<comment type="catalytic activity">
    <reaction evidence="8">
        <text>an R-cob(III)alamin(out) + ATP + H2O = an R-cob(III)alamin(in) + ADP + phosphate + H(+)</text>
        <dbReference type="Rhea" id="RHEA:17873"/>
        <dbReference type="ChEBI" id="CHEBI:15377"/>
        <dbReference type="ChEBI" id="CHEBI:15378"/>
        <dbReference type="ChEBI" id="CHEBI:30616"/>
        <dbReference type="ChEBI" id="CHEBI:43474"/>
        <dbReference type="ChEBI" id="CHEBI:140785"/>
        <dbReference type="ChEBI" id="CHEBI:456216"/>
        <dbReference type="EC" id="7.6.2.8"/>
    </reaction>
</comment>
<keyword evidence="6 8" id="KW-1278">Translocase</keyword>
<dbReference type="SMART" id="SM00382">
    <property type="entry name" value="AAA"/>
    <property type="match status" value="1"/>
</dbReference>
<evidence type="ECO:0000256" key="5">
    <source>
        <dbReference type="ARBA" id="ARBA00022840"/>
    </source>
</evidence>
<proteinExistence type="inferred from homology"/>
<dbReference type="GO" id="GO:0005524">
    <property type="term" value="F:ATP binding"/>
    <property type="evidence" value="ECO:0007669"/>
    <property type="project" value="UniProtKB-KW"/>
</dbReference>
<dbReference type="Pfam" id="PF00005">
    <property type="entry name" value="ABC_tran"/>
    <property type="match status" value="1"/>
</dbReference>
<dbReference type="FunFam" id="3.40.50.300:FF:000462">
    <property type="entry name" value="Vitamin B12 import ATP-binding protein BtuD"/>
    <property type="match status" value="1"/>
</dbReference>
<evidence type="ECO:0000256" key="6">
    <source>
        <dbReference type="ARBA" id="ARBA00022967"/>
    </source>
</evidence>
<dbReference type="InterPro" id="IPR027417">
    <property type="entry name" value="P-loop_NTPase"/>
</dbReference>
<keyword evidence="1 8" id="KW-0813">Transport</keyword>
<dbReference type="NCBIfam" id="NF002981">
    <property type="entry name" value="PRK03695.1"/>
    <property type="match status" value="1"/>
</dbReference>
<evidence type="ECO:0000256" key="4">
    <source>
        <dbReference type="ARBA" id="ARBA00022741"/>
    </source>
</evidence>
<dbReference type="HAMAP" id="MF_01005">
    <property type="entry name" value="BtuD"/>
    <property type="match status" value="1"/>
</dbReference>
<keyword evidence="7 8" id="KW-0472">Membrane</keyword>
<evidence type="ECO:0000256" key="3">
    <source>
        <dbReference type="ARBA" id="ARBA00022519"/>
    </source>
</evidence>
<dbReference type="SUPFAM" id="SSF52540">
    <property type="entry name" value="P-loop containing nucleoside triphosphate hydrolases"/>
    <property type="match status" value="1"/>
</dbReference>
<accession>A0A7X4LLC8</accession>
<dbReference type="RefSeq" id="WP_161156142.1">
    <property type="nucleotide sequence ID" value="NZ_WEKT01000022.1"/>
</dbReference>
<evidence type="ECO:0000256" key="8">
    <source>
        <dbReference type="HAMAP-Rule" id="MF_01005"/>
    </source>
</evidence>
<feature type="binding site" evidence="8">
    <location>
        <begin position="30"/>
        <end position="37"/>
    </location>
    <ligand>
        <name>ATP</name>
        <dbReference type="ChEBI" id="CHEBI:30616"/>
    </ligand>
</feature>
<dbReference type="CDD" id="cd03214">
    <property type="entry name" value="ABC_Iron-Siderophores_B12_Hemin"/>
    <property type="match status" value="1"/>
</dbReference>
<dbReference type="PANTHER" id="PTHR42734">
    <property type="entry name" value="METAL TRANSPORT SYSTEM ATP-BINDING PROTEIN TM_0124-RELATED"/>
    <property type="match status" value="1"/>
</dbReference>
<dbReference type="EC" id="7.6.2.8" evidence="8"/>
<dbReference type="PROSITE" id="PS50893">
    <property type="entry name" value="ABC_TRANSPORTER_2"/>
    <property type="match status" value="1"/>
</dbReference>
<protein>
    <recommendedName>
        <fullName evidence="8">Vitamin B12 import ATP-binding protein BtuD</fullName>
        <ecNumber evidence="8">7.6.2.8</ecNumber>
    </recommendedName>
    <alternativeName>
        <fullName evidence="8">Vitamin B12-transporting ATPase</fullName>
    </alternativeName>
</protein>
<evidence type="ECO:0000259" key="9">
    <source>
        <dbReference type="PROSITE" id="PS50893"/>
    </source>
</evidence>
<keyword evidence="4 8" id="KW-0547">Nucleotide-binding</keyword>
<evidence type="ECO:0000313" key="11">
    <source>
        <dbReference type="Proteomes" id="UP000462621"/>
    </source>
</evidence>
<dbReference type="EMBL" id="WEKT01000022">
    <property type="protein sequence ID" value="MZI94082.1"/>
    <property type="molecule type" value="Genomic_DNA"/>
</dbReference>
<organism evidence="10 11">
    <name type="scientific">Vibrio eleionomae</name>
    <dbReference type="NCBI Taxonomy" id="2653505"/>
    <lineage>
        <taxon>Bacteria</taxon>
        <taxon>Pseudomonadati</taxon>
        <taxon>Pseudomonadota</taxon>
        <taxon>Gammaproteobacteria</taxon>
        <taxon>Vibrionales</taxon>
        <taxon>Vibrionaceae</taxon>
        <taxon>Vibrio</taxon>
    </lineage>
</organism>
<name>A0A7X4LLC8_9VIBR</name>
<keyword evidence="2 8" id="KW-1003">Cell membrane</keyword>
<evidence type="ECO:0000256" key="7">
    <source>
        <dbReference type="ARBA" id="ARBA00023136"/>
    </source>
</evidence>
<gene>
    <name evidence="8 10" type="primary">btuD</name>
    <name evidence="10" type="ORF">F9817_12855</name>
</gene>
<dbReference type="AlphaFoldDB" id="A0A7X4LLC8"/>
<dbReference type="InterPro" id="IPR023693">
    <property type="entry name" value="ABC_transptr_BtuD"/>
</dbReference>
<dbReference type="InterPro" id="IPR003439">
    <property type="entry name" value="ABC_transporter-like_ATP-bd"/>
</dbReference>
<comment type="subcellular location">
    <subcellularLocation>
        <location evidence="8">Cell membrane</location>
        <topology evidence="8">Peripheral membrane protein</topology>
    </subcellularLocation>
</comment>
<dbReference type="GO" id="GO:0016887">
    <property type="term" value="F:ATP hydrolysis activity"/>
    <property type="evidence" value="ECO:0007669"/>
    <property type="project" value="InterPro"/>
</dbReference>
<dbReference type="InterPro" id="IPR003593">
    <property type="entry name" value="AAA+_ATPase"/>
</dbReference>
<dbReference type="Proteomes" id="UP000462621">
    <property type="component" value="Unassembled WGS sequence"/>
</dbReference>
<keyword evidence="5 8" id="KW-0067">ATP-binding</keyword>
<evidence type="ECO:0000256" key="2">
    <source>
        <dbReference type="ARBA" id="ARBA00022475"/>
    </source>
</evidence>
<dbReference type="Gene3D" id="3.40.50.300">
    <property type="entry name" value="P-loop containing nucleotide triphosphate hydrolases"/>
    <property type="match status" value="1"/>
</dbReference>
<dbReference type="GO" id="GO:0005886">
    <property type="term" value="C:plasma membrane"/>
    <property type="evidence" value="ECO:0007669"/>
    <property type="project" value="UniProtKB-SubCell"/>
</dbReference>
<comment type="similarity">
    <text evidence="8">Belongs to the ABC transporter superfamily. Vitamin B12 importer (TC 3.A.1.13.1) family.</text>
</comment>
<comment type="caution">
    <text evidence="10">The sequence shown here is derived from an EMBL/GenBank/DDBJ whole genome shotgun (WGS) entry which is preliminary data.</text>
</comment>
<comment type="subunit">
    <text evidence="8">The complex is composed of two ATP-binding proteins (BtuD), two transmembrane proteins (BtuC) and a solute-binding protein (BtuF).</text>
</comment>
<dbReference type="PANTHER" id="PTHR42734:SF18">
    <property type="entry name" value="VITAMIN B12 IMPORT ATP-BINDING PROTEIN BTUD"/>
    <property type="match status" value="1"/>
</dbReference>
<feature type="domain" description="ABC transporter" evidence="9">
    <location>
        <begin position="2"/>
        <end position="236"/>
    </location>
</feature>